<dbReference type="EMBL" id="AAVP02000001">
    <property type="protein sequence ID" value="EDK25159.1"/>
    <property type="molecule type" value="Genomic_DNA"/>
</dbReference>
<proteinExistence type="predicted"/>
<dbReference type="InterPro" id="IPR036388">
    <property type="entry name" value="WH-like_DNA-bd_sf"/>
</dbReference>
<evidence type="ECO:0000313" key="3">
    <source>
        <dbReference type="Proteomes" id="UP000003577"/>
    </source>
</evidence>
<evidence type="ECO:0000313" key="2">
    <source>
        <dbReference type="EMBL" id="EDK25159.1"/>
    </source>
</evidence>
<protein>
    <submittedName>
        <fullName evidence="2">Transcriptional regulator, PadR family</fullName>
    </submittedName>
</protein>
<dbReference type="PANTHER" id="PTHR33169">
    <property type="entry name" value="PADR-FAMILY TRANSCRIPTIONAL REGULATOR"/>
    <property type="match status" value="1"/>
</dbReference>
<evidence type="ECO:0000259" key="1">
    <source>
        <dbReference type="Pfam" id="PF03551"/>
    </source>
</evidence>
<dbReference type="InterPro" id="IPR052509">
    <property type="entry name" value="Metal_resp_DNA-bind_regulator"/>
</dbReference>
<dbReference type="InterPro" id="IPR036390">
    <property type="entry name" value="WH_DNA-bd_sf"/>
</dbReference>
<feature type="domain" description="Transcription regulator PadR N-terminal" evidence="1">
    <location>
        <begin position="24"/>
        <end position="92"/>
    </location>
</feature>
<sequence length="120" mass="14079">MSLAKKEEQMVFHTGAALLDAIVLAVVSMEETGTYGYRITQDVRKVIDVSESTLYPVLRRLQKDECLEVYDRQFEGRNRRYYKVTEKGIAQLDFYREEWKNYTCKISDIFDGADRMNTIC</sequence>
<dbReference type="SUPFAM" id="SSF46785">
    <property type="entry name" value="Winged helix' DNA-binding domain"/>
    <property type="match status" value="1"/>
</dbReference>
<name>A5KIK6_9FIRM</name>
<dbReference type="PANTHER" id="PTHR33169:SF24">
    <property type="entry name" value="TRANSCRIPTIONAL REGULATOR, PADR FAMILY"/>
    <property type="match status" value="1"/>
</dbReference>
<reference evidence="2 3" key="1">
    <citation type="submission" date="2007-03" db="EMBL/GenBank/DDBJ databases">
        <authorList>
            <person name="Fulton L."/>
            <person name="Clifton S."/>
            <person name="Fulton B."/>
            <person name="Xu J."/>
            <person name="Minx P."/>
            <person name="Pepin K.H."/>
            <person name="Johnson M."/>
            <person name="Thiruvilangam P."/>
            <person name="Bhonagiri V."/>
            <person name="Nash W.E."/>
            <person name="Mardis E.R."/>
            <person name="Wilson R.K."/>
        </authorList>
    </citation>
    <scope>NUCLEOTIDE SEQUENCE [LARGE SCALE GENOMIC DNA]</scope>
    <source>
        <strain evidence="2 3">ATCC 27756</strain>
    </source>
</reference>
<dbReference type="Proteomes" id="UP000003577">
    <property type="component" value="Unassembled WGS sequence"/>
</dbReference>
<dbReference type="PaxDb" id="411460-RUMTOR_00051"/>
<dbReference type="Pfam" id="PF03551">
    <property type="entry name" value="PadR"/>
    <property type="match status" value="1"/>
</dbReference>
<accession>A5KIK6</accession>
<comment type="caution">
    <text evidence="2">The sequence shown here is derived from an EMBL/GenBank/DDBJ whole genome shotgun (WGS) entry which is preliminary data.</text>
</comment>
<dbReference type="AlphaFoldDB" id="A5KIK6"/>
<dbReference type="Gene3D" id="1.10.10.10">
    <property type="entry name" value="Winged helix-like DNA-binding domain superfamily/Winged helix DNA-binding domain"/>
    <property type="match status" value="1"/>
</dbReference>
<organism evidence="2 3">
    <name type="scientific">[Ruminococcus] torques ATCC 27756</name>
    <dbReference type="NCBI Taxonomy" id="411460"/>
    <lineage>
        <taxon>Bacteria</taxon>
        <taxon>Bacillati</taxon>
        <taxon>Bacillota</taxon>
        <taxon>Clostridia</taxon>
        <taxon>Lachnospirales</taxon>
        <taxon>Lachnospiraceae</taxon>
        <taxon>Mediterraneibacter</taxon>
    </lineage>
</organism>
<dbReference type="HOGENOM" id="CLU_063440_3_0_9"/>
<dbReference type="InterPro" id="IPR005149">
    <property type="entry name" value="Tscrpt_reg_PadR_N"/>
</dbReference>
<gene>
    <name evidence="2" type="ORF">RUMTOR_00051</name>
</gene>
<reference evidence="2 3" key="2">
    <citation type="submission" date="2007-04" db="EMBL/GenBank/DDBJ databases">
        <title>Draft genome sequence of Ruminococcus torques (ATCC 27756).</title>
        <authorList>
            <person name="Sudarsanam P."/>
            <person name="Ley R."/>
            <person name="Guruge J."/>
            <person name="Turnbaugh P.J."/>
            <person name="Mahowald M."/>
            <person name="Liep D."/>
            <person name="Gordon J."/>
        </authorList>
    </citation>
    <scope>NUCLEOTIDE SEQUENCE [LARGE SCALE GENOMIC DNA]</scope>
    <source>
        <strain evidence="2 3">ATCC 27756</strain>
    </source>
</reference>